<evidence type="ECO:0000256" key="8">
    <source>
        <dbReference type="ARBA" id="ARBA00022679"/>
    </source>
</evidence>
<evidence type="ECO:0000256" key="12">
    <source>
        <dbReference type="ARBA" id="ARBA00022801"/>
    </source>
</evidence>
<feature type="transmembrane region" description="Helical" evidence="23">
    <location>
        <begin position="175"/>
        <end position="200"/>
    </location>
</feature>
<keyword evidence="7 22" id="KW-0645">Protease</keyword>
<keyword evidence="11" id="KW-0479">Metal-binding</keyword>
<feature type="transmembrane region" description="Helical" evidence="23">
    <location>
        <begin position="220"/>
        <end position="245"/>
    </location>
</feature>
<comment type="catalytic activity">
    <reaction evidence="17 22">
        <text>Typically cleaves a -Gly-|-Phe- bond to release an N-terminal, basic peptide of 5-8 residues from type IV prepilin, and then N-methylates the new N-terminal amino group, the methyl donor being S-adenosyl-L-methionine.</text>
        <dbReference type="EC" id="3.4.23.43"/>
    </reaction>
</comment>
<evidence type="ECO:0000256" key="16">
    <source>
        <dbReference type="ARBA" id="ARBA00023268"/>
    </source>
</evidence>
<evidence type="ECO:0000256" key="10">
    <source>
        <dbReference type="ARBA" id="ARBA00022692"/>
    </source>
</evidence>
<evidence type="ECO:0000256" key="19">
    <source>
        <dbReference type="ARBA" id="ARBA00067082"/>
    </source>
</evidence>
<comment type="similarity">
    <text evidence="3 21">Belongs to the peptidase A24 family.</text>
</comment>
<keyword evidence="14 23" id="KW-1133">Transmembrane helix</keyword>
<organism evidence="26 27">
    <name type="scientific">Oceanisphaera avium</name>
    <dbReference type="NCBI Taxonomy" id="1903694"/>
    <lineage>
        <taxon>Bacteria</taxon>
        <taxon>Pseudomonadati</taxon>
        <taxon>Pseudomonadota</taxon>
        <taxon>Gammaproteobacteria</taxon>
        <taxon>Aeromonadales</taxon>
        <taxon>Aeromonadaceae</taxon>
        <taxon>Oceanisphaera</taxon>
    </lineage>
</organism>
<dbReference type="FunFam" id="1.20.120.1220:FF:000001">
    <property type="entry name" value="Type 4 prepilin-like proteins leader peptide-processing enzyme"/>
    <property type="match status" value="1"/>
</dbReference>
<keyword evidence="27" id="KW-1185">Reference proteome</keyword>
<feature type="transmembrane region" description="Helical" evidence="23">
    <location>
        <begin position="132"/>
        <end position="154"/>
    </location>
</feature>
<evidence type="ECO:0000256" key="4">
    <source>
        <dbReference type="ARBA" id="ARBA00022475"/>
    </source>
</evidence>
<dbReference type="KEGG" id="ocm:CBP12_12550"/>
<dbReference type="OrthoDB" id="9789291at2"/>
<evidence type="ECO:0000256" key="18">
    <source>
        <dbReference type="ARBA" id="ARBA00053108"/>
    </source>
</evidence>
<evidence type="ECO:0000256" key="9">
    <source>
        <dbReference type="ARBA" id="ARBA00022691"/>
    </source>
</evidence>
<evidence type="ECO:0000256" key="3">
    <source>
        <dbReference type="ARBA" id="ARBA00005801"/>
    </source>
</evidence>
<dbReference type="EC" id="3.4.23.43" evidence="19 22"/>
<keyword evidence="13" id="KW-0862">Zinc</keyword>
<dbReference type="GO" id="GO:0005886">
    <property type="term" value="C:plasma membrane"/>
    <property type="evidence" value="ECO:0007669"/>
    <property type="project" value="UniProtKB-SubCell"/>
</dbReference>
<dbReference type="PANTHER" id="PTHR30487">
    <property type="entry name" value="TYPE 4 PREPILIN-LIKE PROTEINS LEADER PEPTIDE-PROCESSING ENZYME"/>
    <property type="match status" value="1"/>
</dbReference>
<comment type="cofactor">
    <cofactor evidence="1">
        <name>Zn(2+)</name>
        <dbReference type="ChEBI" id="CHEBI:29105"/>
    </cofactor>
</comment>
<keyword evidence="8 22" id="KW-0808">Transferase</keyword>
<feature type="domain" description="Prepilin type IV endopeptidase peptidase" evidence="24">
    <location>
        <begin position="136"/>
        <end position="245"/>
    </location>
</feature>
<sequence length="288" mass="32052">MALLYQWLASDMLALYFIIFIISLLVGSFLNVVIYRLPIMLKQQWQQDCVTLHQHPSPSAVTFNLCTPGSRCSHCQHALSALDNIPLLSWLMLKGRCRYCQAPIAKRYPLIELTSAVLAVVLVWRFGASPHLLGALLFTWLLICMTMIDVDHLLLPDSLTLSLLWLGLLINTHDLFISLPSAVLGAAIGYGVLWCLYWAFKLLTGKEGMGYGDFKLLAALGAWFGWQSLLPILLISSMTGAIIGLSLMASKRLTTELTLPFGPALALAGWVYLVWGEALVQRYWSLVL</sequence>
<keyword evidence="12 22" id="KW-0378">Hydrolase</keyword>
<dbReference type="GO" id="GO:0046872">
    <property type="term" value="F:metal ion binding"/>
    <property type="evidence" value="ECO:0007669"/>
    <property type="project" value="UniProtKB-KW"/>
</dbReference>
<dbReference type="GO" id="GO:0008168">
    <property type="term" value="F:methyltransferase activity"/>
    <property type="evidence" value="ECO:0007669"/>
    <property type="project" value="UniProtKB-KW"/>
</dbReference>
<keyword evidence="5" id="KW-0997">Cell inner membrane</keyword>
<accession>A0A1Y0CZW8</accession>
<evidence type="ECO:0000256" key="7">
    <source>
        <dbReference type="ARBA" id="ARBA00022670"/>
    </source>
</evidence>
<dbReference type="PRINTS" id="PR00864">
    <property type="entry name" value="PREPILNPTASE"/>
</dbReference>
<dbReference type="GO" id="GO:0006465">
    <property type="term" value="P:signal peptide processing"/>
    <property type="evidence" value="ECO:0007669"/>
    <property type="project" value="TreeGrafter"/>
</dbReference>
<evidence type="ECO:0000256" key="11">
    <source>
        <dbReference type="ARBA" id="ARBA00022723"/>
    </source>
</evidence>
<dbReference type="InterPro" id="IPR014032">
    <property type="entry name" value="Peptidase_A24A_bac"/>
</dbReference>
<evidence type="ECO:0000256" key="21">
    <source>
        <dbReference type="RuleBase" id="RU003793"/>
    </source>
</evidence>
<evidence type="ECO:0000256" key="20">
    <source>
        <dbReference type="ARBA" id="ARBA00071870"/>
    </source>
</evidence>
<reference evidence="27" key="1">
    <citation type="submission" date="2017-05" db="EMBL/GenBank/DDBJ databases">
        <authorList>
            <person name="Sung H."/>
        </authorList>
    </citation>
    <scope>NUCLEOTIDE SEQUENCE [LARGE SCALE GENOMIC DNA]</scope>
    <source>
        <strain evidence="27">AMac2203</strain>
    </source>
</reference>
<evidence type="ECO:0000313" key="27">
    <source>
        <dbReference type="Proteomes" id="UP000243793"/>
    </source>
</evidence>
<dbReference type="RefSeq" id="WP_086964914.1">
    <property type="nucleotide sequence ID" value="NZ_CP021376.1"/>
</dbReference>
<dbReference type="GO" id="GO:0032259">
    <property type="term" value="P:methylation"/>
    <property type="evidence" value="ECO:0007669"/>
    <property type="project" value="UniProtKB-KW"/>
</dbReference>
<feature type="transmembrane region" description="Helical" evidence="23">
    <location>
        <begin position="12"/>
        <end position="34"/>
    </location>
</feature>
<evidence type="ECO:0000256" key="2">
    <source>
        <dbReference type="ARBA" id="ARBA00004429"/>
    </source>
</evidence>
<evidence type="ECO:0000259" key="25">
    <source>
        <dbReference type="Pfam" id="PF06750"/>
    </source>
</evidence>
<keyword evidence="4" id="KW-1003">Cell membrane</keyword>
<keyword evidence="9" id="KW-0949">S-adenosyl-L-methionine</keyword>
<evidence type="ECO:0000256" key="1">
    <source>
        <dbReference type="ARBA" id="ARBA00001947"/>
    </source>
</evidence>
<keyword evidence="16 22" id="KW-0511">Multifunctional enzyme</keyword>
<evidence type="ECO:0000256" key="13">
    <source>
        <dbReference type="ARBA" id="ARBA00022833"/>
    </source>
</evidence>
<name>A0A1Y0CZW8_9GAMM</name>
<protein>
    <recommendedName>
        <fullName evidence="20 22">Prepilin leader peptidase/N-methyltransferase</fullName>
        <ecNumber evidence="22">2.1.1.-</ecNumber>
        <ecNumber evidence="19 22">3.4.23.43</ecNumber>
    </recommendedName>
</protein>
<dbReference type="Pfam" id="PF01478">
    <property type="entry name" value="Peptidase_A24"/>
    <property type="match status" value="1"/>
</dbReference>
<evidence type="ECO:0000256" key="5">
    <source>
        <dbReference type="ARBA" id="ARBA00022519"/>
    </source>
</evidence>
<dbReference type="Pfam" id="PF06750">
    <property type="entry name" value="A24_N_bact"/>
    <property type="match status" value="1"/>
</dbReference>
<evidence type="ECO:0000259" key="24">
    <source>
        <dbReference type="Pfam" id="PF01478"/>
    </source>
</evidence>
<keyword evidence="10 22" id="KW-0812">Transmembrane</keyword>
<evidence type="ECO:0000313" key="26">
    <source>
        <dbReference type="EMBL" id="ART80881.1"/>
    </source>
</evidence>
<dbReference type="InterPro" id="IPR000045">
    <property type="entry name" value="Prepilin_IV_endopep_pep"/>
</dbReference>
<dbReference type="InterPro" id="IPR050882">
    <property type="entry name" value="Prepilin_peptidase/N-MTase"/>
</dbReference>
<dbReference type="GO" id="GO:0004190">
    <property type="term" value="F:aspartic-type endopeptidase activity"/>
    <property type="evidence" value="ECO:0007669"/>
    <property type="project" value="UniProtKB-EC"/>
</dbReference>
<dbReference type="Gene3D" id="1.20.120.1220">
    <property type="match status" value="1"/>
</dbReference>
<evidence type="ECO:0000256" key="22">
    <source>
        <dbReference type="RuleBase" id="RU003794"/>
    </source>
</evidence>
<dbReference type="Proteomes" id="UP000243793">
    <property type="component" value="Chromosome"/>
</dbReference>
<dbReference type="PANTHER" id="PTHR30487:SF0">
    <property type="entry name" value="PREPILIN LEADER PEPTIDASE_N-METHYLTRANSFERASE-RELATED"/>
    <property type="match status" value="1"/>
</dbReference>
<feature type="transmembrane region" description="Helical" evidence="23">
    <location>
        <begin position="257"/>
        <end position="275"/>
    </location>
</feature>
<evidence type="ECO:0000256" key="14">
    <source>
        <dbReference type="ARBA" id="ARBA00022989"/>
    </source>
</evidence>
<evidence type="ECO:0000256" key="23">
    <source>
        <dbReference type="SAM" id="Phobius"/>
    </source>
</evidence>
<evidence type="ECO:0000256" key="6">
    <source>
        <dbReference type="ARBA" id="ARBA00022603"/>
    </source>
</evidence>
<dbReference type="EMBL" id="CP021376">
    <property type="protein sequence ID" value="ART80881.1"/>
    <property type="molecule type" value="Genomic_DNA"/>
</dbReference>
<feature type="domain" description="Prepilin peptidase A24 N-terminal" evidence="25">
    <location>
        <begin position="21"/>
        <end position="126"/>
    </location>
</feature>
<dbReference type="EC" id="2.1.1.-" evidence="22"/>
<proteinExistence type="inferred from homology"/>
<comment type="function">
    <text evidence="18 22">Plays an essential role in type IV pili and type II pseudopili formation by proteolytically removing the leader sequence from substrate proteins and subsequently monomethylating the alpha-amino group of the newly exposed N-terminal phenylalanine.</text>
</comment>
<keyword evidence="6 22" id="KW-0489">Methyltransferase</keyword>
<evidence type="ECO:0000256" key="17">
    <source>
        <dbReference type="ARBA" id="ARBA00050401"/>
    </source>
</evidence>
<evidence type="ECO:0000256" key="15">
    <source>
        <dbReference type="ARBA" id="ARBA00023136"/>
    </source>
</evidence>
<dbReference type="InterPro" id="IPR010627">
    <property type="entry name" value="Prepilin_pept_A24_N"/>
</dbReference>
<gene>
    <name evidence="26" type="ORF">CBP12_12550</name>
</gene>
<comment type="subcellular location">
    <subcellularLocation>
        <location evidence="2">Cell inner membrane</location>
        <topology evidence="2">Multi-pass membrane protein</topology>
    </subcellularLocation>
    <subcellularLocation>
        <location evidence="22">Cell membrane</location>
        <topology evidence="22">Multi-pass membrane protein</topology>
    </subcellularLocation>
</comment>
<dbReference type="AlphaFoldDB" id="A0A1Y0CZW8"/>
<keyword evidence="15 23" id="KW-0472">Membrane</keyword>